<dbReference type="InterPro" id="IPR036179">
    <property type="entry name" value="Ig-like_dom_sf"/>
</dbReference>
<accession>A0A484CW16</accession>
<comment type="subcellular location">
    <subcellularLocation>
        <location evidence="1">Membrane</location>
    </subcellularLocation>
</comment>
<dbReference type="STRING" id="8167.A0A484CW16"/>
<organism evidence="7 8">
    <name type="scientific">Perca flavescens</name>
    <name type="common">American yellow perch</name>
    <name type="synonym">Morone flavescens</name>
    <dbReference type="NCBI Taxonomy" id="8167"/>
    <lineage>
        <taxon>Eukaryota</taxon>
        <taxon>Metazoa</taxon>
        <taxon>Chordata</taxon>
        <taxon>Craniata</taxon>
        <taxon>Vertebrata</taxon>
        <taxon>Euteleostomi</taxon>
        <taxon>Actinopterygii</taxon>
        <taxon>Neopterygii</taxon>
        <taxon>Teleostei</taxon>
        <taxon>Neoteleostei</taxon>
        <taxon>Acanthomorphata</taxon>
        <taxon>Eupercaria</taxon>
        <taxon>Perciformes</taxon>
        <taxon>Percoidei</taxon>
        <taxon>Percidae</taxon>
        <taxon>Percinae</taxon>
        <taxon>Perca</taxon>
    </lineage>
</organism>
<dbReference type="Pfam" id="PF08205">
    <property type="entry name" value="C2-set_2"/>
    <property type="match status" value="1"/>
</dbReference>
<evidence type="ECO:0000256" key="3">
    <source>
        <dbReference type="ARBA" id="ARBA00023157"/>
    </source>
</evidence>
<dbReference type="InterPro" id="IPR013162">
    <property type="entry name" value="CD80_C2-set"/>
</dbReference>
<dbReference type="GO" id="GO:0009897">
    <property type="term" value="C:external side of plasma membrane"/>
    <property type="evidence" value="ECO:0007669"/>
    <property type="project" value="TreeGrafter"/>
</dbReference>
<feature type="domain" description="CD80-like immunoglobulin C2-set" evidence="6">
    <location>
        <begin position="146"/>
        <end position="226"/>
    </location>
</feature>
<protein>
    <recommendedName>
        <fullName evidence="6">CD80-like immunoglobulin C2-set domain-containing protein</fullName>
    </recommendedName>
</protein>
<dbReference type="PANTHER" id="PTHR24100:SF148">
    <property type="entry name" value="SELECTION AND UPKEEP OF INTRAEPITHELIAL T-CELLS PROTEIN 10-RELATED"/>
    <property type="match status" value="1"/>
</dbReference>
<evidence type="ECO:0000256" key="4">
    <source>
        <dbReference type="ARBA" id="ARBA00023319"/>
    </source>
</evidence>
<evidence type="ECO:0000313" key="7">
    <source>
        <dbReference type="EMBL" id="TDH07146.1"/>
    </source>
</evidence>
<evidence type="ECO:0000256" key="5">
    <source>
        <dbReference type="SAM" id="SignalP"/>
    </source>
</evidence>
<dbReference type="GO" id="GO:0005102">
    <property type="term" value="F:signaling receptor binding"/>
    <property type="evidence" value="ECO:0007669"/>
    <property type="project" value="TreeGrafter"/>
</dbReference>
<dbReference type="EMBL" id="SCKG01000011">
    <property type="protein sequence ID" value="TDH07146.1"/>
    <property type="molecule type" value="Genomic_DNA"/>
</dbReference>
<keyword evidence="3" id="KW-1015">Disulfide bond</keyword>
<dbReference type="GO" id="GO:0001817">
    <property type="term" value="P:regulation of cytokine production"/>
    <property type="evidence" value="ECO:0007669"/>
    <property type="project" value="TreeGrafter"/>
</dbReference>
<reference evidence="7 8" key="1">
    <citation type="submission" date="2019-01" db="EMBL/GenBank/DDBJ databases">
        <title>A chromosome-scale genome assembly of the yellow perch, Perca flavescens.</title>
        <authorList>
            <person name="Feron R."/>
            <person name="Morvezen R."/>
            <person name="Bestin A."/>
            <person name="Haffray P."/>
            <person name="Klopp C."/>
            <person name="Zahm M."/>
            <person name="Cabau C."/>
            <person name="Roques C."/>
            <person name="Donnadieu C."/>
            <person name="Bouchez O."/>
            <person name="Christie M."/>
            <person name="Larson W."/>
            <person name="Guiguen Y."/>
        </authorList>
    </citation>
    <scope>NUCLEOTIDE SEQUENCE [LARGE SCALE GENOMIC DNA]</scope>
    <source>
        <strain evidence="7">YP-PL-M2</strain>
        <tissue evidence="7">Blood</tissue>
    </source>
</reference>
<dbReference type="InterPro" id="IPR050504">
    <property type="entry name" value="IgSF_BTN/MOG"/>
</dbReference>
<feature type="chain" id="PRO_5019779890" description="CD80-like immunoglobulin C2-set domain-containing protein" evidence="5">
    <location>
        <begin position="17"/>
        <end position="262"/>
    </location>
</feature>
<evidence type="ECO:0000256" key="1">
    <source>
        <dbReference type="ARBA" id="ARBA00004370"/>
    </source>
</evidence>
<name>A0A484CW16_PERFV</name>
<dbReference type="AlphaFoldDB" id="A0A484CW16"/>
<evidence type="ECO:0000256" key="2">
    <source>
        <dbReference type="ARBA" id="ARBA00023136"/>
    </source>
</evidence>
<sequence length="262" mass="29495">MFIISVACFLLLGSDATDVLYVNTTVGESTVLPCILMLPANTDLKYLRFYWQDERQQVLYSFNEGKVMPKHVNKLYRDRITAFPQDMTGGNISLKFEYPTLEDNHRVFRAFGAVFDSTGMKRFIIEHREICQMTLHVAVPYEHISLTVNEETMTAVCATQRGFPKPLVEWRLQNHSDNTQHLLDPHDVNTTAAPDPQDHLYSLTSTIVIPRGPYQSVACLVHNPTLNVTLIATHVLTKGEAERSRLSLAGALMVAAAAVLIY</sequence>
<comment type="caution">
    <text evidence="7">The sequence shown here is derived from an EMBL/GenBank/DDBJ whole genome shotgun (WGS) entry which is preliminary data.</text>
</comment>
<dbReference type="InterPro" id="IPR013783">
    <property type="entry name" value="Ig-like_fold"/>
</dbReference>
<dbReference type="Gene3D" id="2.60.40.10">
    <property type="entry name" value="Immunoglobulins"/>
    <property type="match status" value="2"/>
</dbReference>
<keyword evidence="8" id="KW-1185">Reference proteome</keyword>
<keyword evidence="2" id="KW-0472">Membrane</keyword>
<dbReference type="PANTHER" id="PTHR24100">
    <property type="entry name" value="BUTYROPHILIN"/>
    <property type="match status" value="1"/>
</dbReference>
<keyword evidence="4" id="KW-0393">Immunoglobulin domain</keyword>
<dbReference type="SUPFAM" id="SSF48726">
    <property type="entry name" value="Immunoglobulin"/>
    <property type="match status" value="1"/>
</dbReference>
<dbReference type="GO" id="GO:0050852">
    <property type="term" value="P:T cell receptor signaling pathway"/>
    <property type="evidence" value="ECO:0007669"/>
    <property type="project" value="TreeGrafter"/>
</dbReference>
<gene>
    <name evidence="7" type="ORF">EPR50_G00121860</name>
</gene>
<keyword evidence="5" id="KW-0732">Signal</keyword>
<dbReference type="Proteomes" id="UP000295070">
    <property type="component" value="Chromosome 11"/>
</dbReference>
<evidence type="ECO:0000259" key="6">
    <source>
        <dbReference type="Pfam" id="PF08205"/>
    </source>
</evidence>
<evidence type="ECO:0000313" key="8">
    <source>
        <dbReference type="Proteomes" id="UP000295070"/>
    </source>
</evidence>
<feature type="signal peptide" evidence="5">
    <location>
        <begin position="1"/>
        <end position="16"/>
    </location>
</feature>
<proteinExistence type="predicted"/>